<keyword evidence="1" id="KW-0812">Transmembrane</keyword>
<dbReference type="AlphaFoldDB" id="A0A0D6A3U0"/>
<gene>
    <name evidence="2" type="ORF">LBAT_1079</name>
</gene>
<feature type="transmembrane region" description="Helical" evidence="1">
    <location>
        <begin position="50"/>
        <end position="71"/>
    </location>
</feature>
<dbReference type="KEGG" id="lae:LBAT_1079"/>
<dbReference type="Proteomes" id="UP000035709">
    <property type="component" value="Chromosome"/>
</dbReference>
<name>A0A0D6A3U0_9LACO</name>
<reference evidence="2 3" key="1">
    <citation type="submission" date="2015-03" db="EMBL/GenBank/DDBJ databases">
        <title>Complete genome sequence of Lactobacillus acetotolerans NBRC 13120.</title>
        <authorList>
            <person name="Toh H."/>
            <person name="Morita H."/>
            <person name="Fujita N."/>
        </authorList>
    </citation>
    <scope>NUCLEOTIDE SEQUENCE [LARGE SCALE GENOMIC DNA]</scope>
    <source>
        <strain evidence="2 3">NBRC 13120</strain>
    </source>
</reference>
<keyword evidence="1" id="KW-0472">Membrane</keyword>
<feature type="transmembrane region" description="Helical" evidence="1">
    <location>
        <begin position="77"/>
        <end position="95"/>
    </location>
</feature>
<dbReference type="STRING" id="1600.LBAT_1079"/>
<dbReference type="EMBL" id="AP014808">
    <property type="protein sequence ID" value="BAQ57468.1"/>
    <property type="molecule type" value="Genomic_DNA"/>
</dbReference>
<evidence type="ECO:0000313" key="2">
    <source>
        <dbReference type="EMBL" id="BAQ57468.1"/>
    </source>
</evidence>
<keyword evidence="1" id="KW-1133">Transmembrane helix</keyword>
<organism evidence="2 3">
    <name type="scientific">Lactobacillus acetotolerans</name>
    <dbReference type="NCBI Taxonomy" id="1600"/>
    <lineage>
        <taxon>Bacteria</taxon>
        <taxon>Bacillati</taxon>
        <taxon>Bacillota</taxon>
        <taxon>Bacilli</taxon>
        <taxon>Lactobacillales</taxon>
        <taxon>Lactobacillaceae</taxon>
        <taxon>Lactobacillus</taxon>
    </lineage>
</organism>
<accession>A0A0D6A3U0</accession>
<protein>
    <submittedName>
        <fullName evidence="2">Integral membrane protein</fullName>
    </submittedName>
</protein>
<dbReference type="PATRIC" id="fig|1600.4.peg.1103"/>
<dbReference type="RefSeq" id="WP_060459575.1">
    <property type="nucleotide sequence ID" value="NZ_AP014808.1"/>
</dbReference>
<keyword evidence="3" id="KW-1185">Reference proteome</keyword>
<dbReference type="OrthoDB" id="2312248at2"/>
<evidence type="ECO:0000256" key="1">
    <source>
        <dbReference type="SAM" id="Phobius"/>
    </source>
</evidence>
<evidence type="ECO:0000313" key="3">
    <source>
        <dbReference type="Proteomes" id="UP000035709"/>
    </source>
</evidence>
<proteinExistence type="predicted"/>
<sequence>MIYIFCGSLIIAVGIIWLISPAQRPNRLYGYLSYLAQVNKDSFKFAQRRASLYCLLFGGIQVILGLLIRFLNWDRYFLFWLLTFYFFILFPTIWTEKSLKKFLIKRHELPKDYVDPDKVKHKRTKGFKDQ</sequence>